<accession>A0ABD0MP26</accession>
<name>A0ABD0MP26_CIRMR</name>
<dbReference type="Proteomes" id="UP001529510">
    <property type="component" value="Unassembled WGS sequence"/>
</dbReference>
<comment type="caution">
    <text evidence="1">The sequence shown here is derived from an EMBL/GenBank/DDBJ whole genome shotgun (WGS) entry which is preliminary data.</text>
</comment>
<reference evidence="1 2" key="1">
    <citation type="submission" date="2024-05" db="EMBL/GenBank/DDBJ databases">
        <title>Genome sequencing and assembly of Indian major carp, Cirrhinus mrigala (Hamilton, 1822).</title>
        <authorList>
            <person name="Mohindra V."/>
            <person name="Chowdhury L.M."/>
            <person name="Lal K."/>
            <person name="Jena J.K."/>
        </authorList>
    </citation>
    <scope>NUCLEOTIDE SEQUENCE [LARGE SCALE GENOMIC DNA]</scope>
    <source>
        <strain evidence="1">CM1030</strain>
        <tissue evidence="1">Blood</tissue>
    </source>
</reference>
<gene>
    <name evidence="1" type="ORF">M9458_053990</name>
</gene>
<protein>
    <submittedName>
        <fullName evidence="1">Uncharacterized protein</fullName>
    </submittedName>
</protein>
<proteinExistence type="predicted"/>
<dbReference type="EMBL" id="JAMKFB020000280">
    <property type="protein sequence ID" value="KAL0150686.1"/>
    <property type="molecule type" value="Genomic_DNA"/>
</dbReference>
<keyword evidence="2" id="KW-1185">Reference proteome</keyword>
<organism evidence="1 2">
    <name type="scientific">Cirrhinus mrigala</name>
    <name type="common">Mrigala</name>
    <dbReference type="NCBI Taxonomy" id="683832"/>
    <lineage>
        <taxon>Eukaryota</taxon>
        <taxon>Metazoa</taxon>
        <taxon>Chordata</taxon>
        <taxon>Craniata</taxon>
        <taxon>Vertebrata</taxon>
        <taxon>Euteleostomi</taxon>
        <taxon>Actinopterygii</taxon>
        <taxon>Neopterygii</taxon>
        <taxon>Teleostei</taxon>
        <taxon>Ostariophysi</taxon>
        <taxon>Cypriniformes</taxon>
        <taxon>Cyprinidae</taxon>
        <taxon>Labeoninae</taxon>
        <taxon>Labeonini</taxon>
        <taxon>Cirrhinus</taxon>
    </lineage>
</organism>
<sequence length="87" mass="9674">MEFDLQLAGRSHVTCQWLLAAGSLKVSSTARSNSDLKQCMPVRNFVRLEAAPTPRDCHVRHRSTTIAIREQPADLAAAVSSKWLQEL</sequence>
<evidence type="ECO:0000313" key="2">
    <source>
        <dbReference type="Proteomes" id="UP001529510"/>
    </source>
</evidence>
<dbReference type="AlphaFoldDB" id="A0ABD0MP26"/>
<evidence type="ECO:0000313" key="1">
    <source>
        <dbReference type="EMBL" id="KAL0150686.1"/>
    </source>
</evidence>